<dbReference type="InterPro" id="IPR051686">
    <property type="entry name" value="Lipoprotein_DolP"/>
</dbReference>
<dbReference type="InterPro" id="IPR014004">
    <property type="entry name" value="Transpt-assoc_nodulatn_dom_bac"/>
</dbReference>
<feature type="domain" description="BON" evidence="1">
    <location>
        <begin position="50"/>
        <end position="118"/>
    </location>
</feature>
<keyword evidence="3" id="KW-1185">Reference proteome</keyword>
<dbReference type="Proteomes" id="UP000324065">
    <property type="component" value="Unassembled WGS sequence"/>
</dbReference>
<gene>
    <name evidence="2" type="ORF">F1188_12525</name>
</gene>
<feature type="domain" description="BON" evidence="1">
    <location>
        <begin position="127"/>
        <end position="195"/>
    </location>
</feature>
<dbReference type="PROSITE" id="PS50914">
    <property type="entry name" value="BON"/>
    <property type="match status" value="2"/>
</dbReference>
<evidence type="ECO:0000313" key="2">
    <source>
        <dbReference type="EMBL" id="KAA5605102.1"/>
    </source>
</evidence>
<dbReference type="OrthoDB" id="8479706at2"/>
<evidence type="ECO:0000259" key="1">
    <source>
        <dbReference type="PROSITE" id="PS50914"/>
    </source>
</evidence>
<dbReference type="SMART" id="SM00749">
    <property type="entry name" value="BON"/>
    <property type="match status" value="2"/>
</dbReference>
<organism evidence="2 3">
    <name type="scientific">Roseospira marina</name>
    <dbReference type="NCBI Taxonomy" id="140057"/>
    <lineage>
        <taxon>Bacteria</taxon>
        <taxon>Pseudomonadati</taxon>
        <taxon>Pseudomonadota</taxon>
        <taxon>Alphaproteobacteria</taxon>
        <taxon>Rhodospirillales</taxon>
        <taxon>Rhodospirillaceae</taxon>
        <taxon>Roseospira</taxon>
    </lineage>
</organism>
<accession>A0A5M6IAC5</accession>
<dbReference type="RefSeq" id="WP_150062772.1">
    <property type="nucleotide sequence ID" value="NZ_JACHII010000009.1"/>
</dbReference>
<dbReference type="Gene3D" id="3.40.1520.20">
    <property type="match status" value="1"/>
</dbReference>
<protein>
    <submittedName>
        <fullName evidence="2">BON domain-containing protein</fullName>
    </submittedName>
</protein>
<reference evidence="2 3" key="1">
    <citation type="submission" date="2019-09" db="EMBL/GenBank/DDBJ databases">
        <title>Genome sequence of Roseospira marina, one of the more divergent members of the non-sulfur purple photosynthetic bacterial family, the Rhodospirillaceae.</title>
        <authorList>
            <person name="Meyer T."/>
            <person name="Kyndt J."/>
        </authorList>
    </citation>
    <scope>NUCLEOTIDE SEQUENCE [LARGE SCALE GENOMIC DNA]</scope>
    <source>
        <strain evidence="2 3">DSM 15113</strain>
    </source>
</reference>
<evidence type="ECO:0000313" key="3">
    <source>
        <dbReference type="Proteomes" id="UP000324065"/>
    </source>
</evidence>
<dbReference type="AlphaFoldDB" id="A0A5M6IAC5"/>
<dbReference type="PANTHER" id="PTHR34606">
    <property type="entry name" value="BON DOMAIN-CONTAINING PROTEIN"/>
    <property type="match status" value="1"/>
</dbReference>
<comment type="caution">
    <text evidence="2">The sequence shown here is derived from an EMBL/GenBank/DDBJ whole genome shotgun (WGS) entry which is preliminary data.</text>
</comment>
<name>A0A5M6IAC5_9PROT</name>
<sequence length="198" mass="20861">MGMGTGGLALGLALTLLGAAGCTPIGAVVGAGAMAGTAASEERGLGGAVDDAGIQAEINQLWLSHDLGLFRRVDMTVREGRVLLTGAVPDPETRVEAVRLAWEAEGVREVINEIEVDDTSTLVDQAADAAIATKLETRLMFDRDVRAINYSVDVVNGTVYLMGVAQDQGELNRAVAYARDMRGVRRVISYVRMKDAGA</sequence>
<dbReference type="PANTHER" id="PTHR34606:SF15">
    <property type="entry name" value="BON DOMAIN-CONTAINING PROTEIN"/>
    <property type="match status" value="1"/>
</dbReference>
<dbReference type="InterPro" id="IPR007055">
    <property type="entry name" value="BON_dom"/>
</dbReference>
<dbReference type="EMBL" id="VWPJ01000011">
    <property type="protein sequence ID" value="KAA5605102.1"/>
    <property type="molecule type" value="Genomic_DNA"/>
</dbReference>
<dbReference type="Pfam" id="PF04972">
    <property type="entry name" value="BON"/>
    <property type="match status" value="2"/>
</dbReference>
<proteinExistence type="predicted"/>